<dbReference type="InterPro" id="IPR018550">
    <property type="entry name" value="Lipid-A_deacylase-rel"/>
</dbReference>
<dbReference type="EMBL" id="FPAS01000001">
    <property type="protein sequence ID" value="SFT53403.1"/>
    <property type="molecule type" value="Genomic_DNA"/>
</dbReference>
<proteinExistence type="predicted"/>
<keyword evidence="2" id="KW-1185">Reference proteome</keyword>
<name>A0A1I6YSK3_9FLAO</name>
<dbReference type="OrthoDB" id="627554at2"/>
<evidence type="ECO:0000313" key="2">
    <source>
        <dbReference type="Proteomes" id="UP000236454"/>
    </source>
</evidence>
<dbReference type="STRING" id="477690.SAMN05216474_1138"/>
<sequence>MRSMKNFYILCMLMLLSFTGIAQKKNYALSIHGAGGFLLAHRSVMAHLPQQHTGALNFRLSFLGKDGKYWQQLMNQPTYGLDVHFTSLGNKNLLGKGIAGLYFVDVPLSKSLFYPSVYGGAGLAWVEKIYDVQHNPKNNAIGSHLNLAVRLGLNMNYEWEQTHLHFGFHVMHFSNGASKMPNLGVNLPYVQLGVSQFIGDAETEEYATFKALRKDVTHWRILGVYSRKDVYPLLQKVSSVYSLSAIRTKYKSKYWSYDLGVEFIANQAQAKMFPNRVIKQGELLQVGLYTAYVLSFDRLDLFAGLGGYVKNDLNIAGWLYQKVGARYHFNDKWAVQFAIKANFGKADYLEYGINYTFHEK</sequence>
<reference evidence="1 2" key="1">
    <citation type="submission" date="2016-10" db="EMBL/GenBank/DDBJ databases">
        <authorList>
            <person name="de Groot N.N."/>
        </authorList>
    </citation>
    <scope>NUCLEOTIDE SEQUENCE [LARGE SCALE GENOMIC DNA]</scope>
    <source>
        <strain evidence="1 2">CGMCC 1.7005</strain>
    </source>
</reference>
<organism evidence="1 2">
    <name type="scientific">Lishizhenia tianjinensis</name>
    <dbReference type="NCBI Taxonomy" id="477690"/>
    <lineage>
        <taxon>Bacteria</taxon>
        <taxon>Pseudomonadati</taxon>
        <taxon>Bacteroidota</taxon>
        <taxon>Flavobacteriia</taxon>
        <taxon>Flavobacteriales</taxon>
        <taxon>Crocinitomicaceae</taxon>
        <taxon>Lishizhenia</taxon>
    </lineage>
</organism>
<dbReference type="Proteomes" id="UP000236454">
    <property type="component" value="Unassembled WGS sequence"/>
</dbReference>
<evidence type="ECO:0000313" key="1">
    <source>
        <dbReference type="EMBL" id="SFT53403.1"/>
    </source>
</evidence>
<gene>
    <name evidence="1" type="ORF">SAMN05216474_1138</name>
</gene>
<protein>
    <submittedName>
        <fullName evidence="1">Lipid A 3-O-deacylase (PagL)</fullName>
    </submittedName>
</protein>
<dbReference type="AlphaFoldDB" id="A0A1I6YSK3"/>
<dbReference type="Pfam" id="PF09411">
    <property type="entry name" value="PagL"/>
    <property type="match status" value="1"/>
</dbReference>
<dbReference type="Gene3D" id="2.40.160.20">
    <property type="match status" value="1"/>
</dbReference>
<accession>A0A1I6YSK3</accession>